<feature type="chain" id="PRO_5028249398" evidence="4">
    <location>
        <begin position="28"/>
        <end position="222"/>
    </location>
</feature>
<keyword evidence="2 4" id="KW-0732">Signal</keyword>
<gene>
    <name evidence="7" type="primary">LOC109483011</name>
</gene>
<dbReference type="KEGG" id="bbel:109483011"/>
<dbReference type="Pfam" id="PF03024">
    <property type="entry name" value="Folate_rec"/>
    <property type="match status" value="1"/>
</dbReference>
<reference evidence="7" key="1">
    <citation type="submission" date="2025-08" db="UniProtKB">
        <authorList>
            <consortium name="RefSeq"/>
        </authorList>
    </citation>
    <scope>IDENTIFICATION</scope>
    <source>
        <tissue evidence="7">Gonad</tissue>
    </source>
</reference>
<proteinExistence type="inferred from homology"/>
<dbReference type="InterPro" id="IPR004269">
    <property type="entry name" value="Folate_rcpt"/>
</dbReference>
<evidence type="ECO:0000256" key="3">
    <source>
        <dbReference type="ARBA" id="ARBA00023157"/>
    </source>
</evidence>
<dbReference type="Proteomes" id="UP000515135">
    <property type="component" value="Unplaced"/>
</dbReference>
<dbReference type="OrthoDB" id="5982417at2759"/>
<dbReference type="GO" id="GO:0038023">
    <property type="term" value="F:signaling receptor activity"/>
    <property type="evidence" value="ECO:0007669"/>
    <property type="project" value="TreeGrafter"/>
</dbReference>
<evidence type="ECO:0000259" key="5">
    <source>
        <dbReference type="Pfam" id="PF03024"/>
    </source>
</evidence>
<accession>A0A6P5AI09</accession>
<keyword evidence="6" id="KW-1185">Reference proteome</keyword>
<dbReference type="GO" id="GO:0009897">
    <property type="term" value="C:external side of plasma membrane"/>
    <property type="evidence" value="ECO:0007669"/>
    <property type="project" value="TreeGrafter"/>
</dbReference>
<comment type="similarity">
    <text evidence="1">Belongs to the folate receptor family.</text>
</comment>
<dbReference type="GeneID" id="109483011"/>
<feature type="signal peptide" evidence="4">
    <location>
        <begin position="1"/>
        <end position="27"/>
    </location>
</feature>
<dbReference type="PANTHER" id="PTHR10517:SF28">
    <property type="entry name" value="COILIN"/>
    <property type="match status" value="1"/>
</dbReference>
<organism evidence="6 7">
    <name type="scientific">Branchiostoma belcheri</name>
    <name type="common">Amphioxus</name>
    <dbReference type="NCBI Taxonomy" id="7741"/>
    <lineage>
        <taxon>Eukaryota</taxon>
        <taxon>Metazoa</taxon>
        <taxon>Chordata</taxon>
        <taxon>Cephalochordata</taxon>
        <taxon>Leptocardii</taxon>
        <taxon>Amphioxiformes</taxon>
        <taxon>Branchiostomatidae</taxon>
        <taxon>Branchiostoma</taxon>
    </lineage>
</organism>
<evidence type="ECO:0000256" key="4">
    <source>
        <dbReference type="SAM" id="SignalP"/>
    </source>
</evidence>
<dbReference type="RefSeq" id="XP_019641531.1">
    <property type="nucleotide sequence ID" value="XM_019785972.1"/>
</dbReference>
<dbReference type="PANTHER" id="PTHR10517">
    <property type="entry name" value="FOLATE RECEPTOR"/>
    <property type="match status" value="1"/>
</dbReference>
<evidence type="ECO:0000313" key="7">
    <source>
        <dbReference type="RefSeq" id="XP_019641531.1"/>
    </source>
</evidence>
<evidence type="ECO:0000256" key="1">
    <source>
        <dbReference type="ARBA" id="ARBA00007932"/>
    </source>
</evidence>
<protein>
    <submittedName>
        <fullName evidence="7">Uncharacterized protein LOC109483011</fullName>
    </submittedName>
</protein>
<dbReference type="InterPro" id="IPR018143">
    <property type="entry name" value="Folate_rcpt-like"/>
</dbReference>
<evidence type="ECO:0000313" key="6">
    <source>
        <dbReference type="Proteomes" id="UP000515135"/>
    </source>
</evidence>
<dbReference type="AlphaFoldDB" id="A0A6P5AI09"/>
<name>A0A6P5AI09_BRABE</name>
<sequence length="222" mass="25308">MCAQEMKNYRFLSWSAVILQLQLCLRAVVPTLSAEADVTGLTELLPTESTGLRYCSLFGNRAPKPEHKLVSCPWFRLDSCCYQEEVDRLFPIVTPPRGADQVCRDHLYYLKCYICSPHQHLFYRDETVTMCEEFCDSIFWACANATLEGERISDLYSNGREYCLGRKFRVEKESSGACYTVPIVPEEPASSAYSTHHHPAAVRITLLITSWTLFITAKLTLL</sequence>
<keyword evidence="3" id="KW-1015">Disulfide bond</keyword>
<feature type="domain" description="Folate receptor-like" evidence="5">
    <location>
        <begin position="58"/>
        <end position="151"/>
    </location>
</feature>
<evidence type="ECO:0000256" key="2">
    <source>
        <dbReference type="ARBA" id="ARBA00022729"/>
    </source>
</evidence>